<evidence type="ECO:0000313" key="7">
    <source>
        <dbReference type="Proteomes" id="UP000649179"/>
    </source>
</evidence>
<dbReference type="PANTHER" id="PTHR11061">
    <property type="entry name" value="RNA M5U METHYLTRANSFERASE"/>
    <property type="match status" value="1"/>
</dbReference>
<gene>
    <name evidence="6" type="ORF">GCM10011519_02830</name>
</gene>
<dbReference type="SUPFAM" id="SSF53335">
    <property type="entry name" value="S-adenosyl-L-methionine-dependent methyltransferases"/>
    <property type="match status" value="1"/>
</dbReference>
<dbReference type="Proteomes" id="UP000649179">
    <property type="component" value="Unassembled WGS sequence"/>
</dbReference>
<name>A0A917BAJ0_9ACTN</name>
<dbReference type="PANTHER" id="PTHR11061:SF30">
    <property type="entry name" value="TRNA (URACIL(54)-C(5))-METHYLTRANSFERASE"/>
    <property type="match status" value="1"/>
</dbReference>
<dbReference type="InterPro" id="IPR029063">
    <property type="entry name" value="SAM-dependent_MTases_sf"/>
</dbReference>
<dbReference type="Gene3D" id="2.40.50.140">
    <property type="entry name" value="Nucleic acid-binding proteins"/>
    <property type="match status" value="1"/>
</dbReference>
<keyword evidence="2 4" id="KW-0808">Transferase</keyword>
<organism evidence="6 7">
    <name type="scientific">Marmoricola endophyticus</name>
    <dbReference type="NCBI Taxonomy" id="2040280"/>
    <lineage>
        <taxon>Bacteria</taxon>
        <taxon>Bacillati</taxon>
        <taxon>Actinomycetota</taxon>
        <taxon>Actinomycetes</taxon>
        <taxon>Propionibacteriales</taxon>
        <taxon>Nocardioidaceae</taxon>
        <taxon>Marmoricola</taxon>
    </lineage>
</organism>
<dbReference type="GO" id="GO:0070475">
    <property type="term" value="P:rRNA base methylation"/>
    <property type="evidence" value="ECO:0007669"/>
    <property type="project" value="TreeGrafter"/>
</dbReference>
<feature type="domain" description="TRAM" evidence="5">
    <location>
        <begin position="7"/>
        <end position="52"/>
    </location>
</feature>
<dbReference type="InterPro" id="IPR030391">
    <property type="entry name" value="MeTrfase_TrmA_CS"/>
</dbReference>
<evidence type="ECO:0000256" key="1">
    <source>
        <dbReference type="ARBA" id="ARBA00022603"/>
    </source>
</evidence>
<dbReference type="InterPro" id="IPR010280">
    <property type="entry name" value="U5_MeTrfase_fam"/>
</dbReference>
<evidence type="ECO:0000256" key="2">
    <source>
        <dbReference type="ARBA" id="ARBA00022679"/>
    </source>
</evidence>
<dbReference type="Pfam" id="PF05958">
    <property type="entry name" value="tRNA_U5-meth_tr"/>
    <property type="match status" value="1"/>
</dbReference>
<dbReference type="PROSITE" id="PS51687">
    <property type="entry name" value="SAM_MT_RNA_M5U"/>
    <property type="match status" value="1"/>
</dbReference>
<dbReference type="Gene3D" id="3.40.50.150">
    <property type="entry name" value="Vaccinia Virus protein VP39"/>
    <property type="match status" value="2"/>
</dbReference>
<dbReference type="GO" id="GO:0070041">
    <property type="term" value="F:rRNA (uridine-C5-)-methyltransferase activity"/>
    <property type="evidence" value="ECO:0007669"/>
    <property type="project" value="TreeGrafter"/>
</dbReference>
<reference evidence="6" key="1">
    <citation type="journal article" date="2014" name="Int. J. Syst. Evol. Microbiol.">
        <title>Complete genome sequence of Corynebacterium casei LMG S-19264T (=DSM 44701T), isolated from a smear-ripened cheese.</title>
        <authorList>
            <consortium name="US DOE Joint Genome Institute (JGI-PGF)"/>
            <person name="Walter F."/>
            <person name="Albersmeier A."/>
            <person name="Kalinowski J."/>
            <person name="Ruckert C."/>
        </authorList>
    </citation>
    <scope>NUCLEOTIDE SEQUENCE</scope>
    <source>
        <strain evidence="6">CGMCC 1.16067</strain>
    </source>
</reference>
<sequence>MVCGPVAHGGHVVARAEDGVVLFVRHALPDERVVALVTEGSEGDRFLRADAVQVLDGSVHRVPPPCPYAGPDACGGCDFQHADPAYQRELKTTVVREQLQRLAGLESEVVVEEVDPLLGWRTRMQYVDVPGGGQGLHKHRSHDVVEVETCLIDAGLPASGHEQVGPHVFAVEPDGFWQPHVAAPQVLVDTVREMARPQPGESALDLYAGVGLFGAFLADDVGPAGWVTGVEGDAAASAHAAENTRAEAVHADVQRWLEGPDSPRHVDLVVLDPPRTGAKQRVVEGIVGRTPRAVVYVACDPAALARDVALFAERGYGLVALRAFDLFPMTHHVECVALLEHVTDQ</sequence>
<dbReference type="PROSITE" id="PS01231">
    <property type="entry name" value="TRMA_2"/>
    <property type="match status" value="1"/>
</dbReference>
<dbReference type="Pfam" id="PF01938">
    <property type="entry name" value="TRAM"/>
    <property type="match status" value="1"/>
</dbReference>
<keyword evidence="3 4" id="KW-0949">S-adenosyl-L-methionine</keyword>
<feature type="active site" description="Nucleophile" evidence="4">
    <location>
        <position position="299"/>
    </location>
</feature>
<dbReference type="InterPro" id="IPR002792">
    <property type="entry name" value="TRAM_dom"/>
</dbReference>
<protein>
    <recommendedName>
        <fullName evidence="5">TRAM domain-containing protein</fullName>
    </recommendedName>
</protein>
<feature type="binding site" evidence="4">
    <location>
        <position position="231"/>
    </location>
    <ligand>
        <name>S-adenosyl-L-methionine</name>
        <dbReference type="ChEBI" id="CHEBI:59789"/>
    </ligand>
</feature>
<keyword evidence="1 4" id="KW-0489">Methyltransferase</keyword>
<comment type="similarity">
    <text evidence="4">Belongs to the class I-like SAM-binding methyltransferase superfamily. RNA M5U methyltransferase family.</text>
</comment>
<dbReference type="EMBL" id="BMKQ01000001">
    <property type="protein sequence ID" value="GGF32821.1"/>
    <property type="molecule type" value="Genomic_DNA"/>
</dbReference>
<reference evidence="6" key="2">
    <citation type="submission" date="2020-09" db="EMBL/GenBank/DDBJ databases">
        <authorList>
            <person name="Sun Q."/>
            <person name="Zhou Y."/>
        </authorList>
    </citation>
    <scope>NUCLEOTIDE SEQUENCE</scope>
    <source>
        <strain evidence="6">CGMCC 1.16067</strain>
    </source>
</reference>
<keyword evidence="7" id="KW-1185">Reference proteome</keyword>
<dbReference type="InterPro" id="IPR012340">
    <property type="entry name" value="NA-bd_OB-fold"/>
</dbReference>
<dbReference type="AlphaFoldDB" id="A0A917BAJ0"/>
<accession>A0A917BAJ0</accession>
<comment type="caution">
    <text evidence="6">The sequence shown here is derived from an EMBL/GenBank/DDBJ whole genome shotgun (WGS) entry which is preliminary data.</text>
</comment>
<evidence type="ECO:0000313" key="6">
    <source>
        <dbReference type="EMBL" id="GGF32821.1"/>
    </source>
</evidence>
<evidence type="ECO:0000256" key="4">
    <source>
        <dbReference type="PROSITE-ProRule" id="PRU01024"/>
    </source>
</evidence>
<feature type="binding site" evidence="4">
    <location>
        <position position="272"/>
    </location>
    <ligand>
        <name>S-adenosyl-L-methionine</name>
        <dbReference type="ChEBI" id="CHEBI:59789"/>
    </ligand>
</feature>
<feature type="binding site" evidence="4">
    <location>
        <position position="178"/>
    </location>
    <ligand>
        <name>S-adenosyl-L-methionine</name>
        <dbReference type="ChEBI" id="CHEBI:59789"/>
    </ligand>
</feature>
<proteinExistence type="inferred from homology"/>
<evidence type="ECO:0000256" key="3">
    <source>
        <dbReference type="ARBA" id="ARBA00022691"/>
    </source>
</evidence>
<evidence type="ECO:0000259" key="5">
    <source>
        <dbReference type="Pfam" id="PF01938"/>
    </source>
</evidence>
<feature type="binding site" evidence="4">
    <location>
        <position position="207"/>
    </location>
    <ligand>
        <name>S-adenosyl-L-methionine</name>
        <dbReference type="ChEBI" id="CHEBI:59789"/>
    </ligand>
</feature>